<sequence length="214" mass="23524">MVDQQCGVMWGTNGQKGFRTVELDADDGRLIEAARWDARGLACVCISEDDDPRSPGRISTCVWSGLGVWLRRIPEEDANGGMAMEVRAGRQFGWMPRAKEARDEDRETAKRNAPGSSGGQRPELSGLFCKESGRSRENERSAAATKVMFQLIRGIALITLPTYPTWHGMQATYLSVRVSNQTVSPATIMTNDRLGDDDGYGSIRAAATHPICTW</sequence>
<dbReference type="AlphaFoldDB" id="A0AAE0X2P1"/>
<reference evidence="2" key="1">
    <citation type="journal article" date="2023" name="Mol. Phylogenet. Evol.">
        <title>Genome-scale phylogeny and comparative genomics of the fungal order Sordariales.</title>
        <authorList>
            <person name="Hensen N."/>
            <person name="Bonometti L."/>
            <person name="Westerberg I."/>
            <person name="Brannstrom I.O."/>
            <person name="Guillou S."/>
            <person name="Cros-Aarteil S."/>
            <person name="Calhoun S."/>
            <person name="Haridas S."/>
            <person name="Kuo A."/>
            <person name="Mondo S."/>
            <person name="Pangilinan J."/>
            <person name="Riley R."/>
            <person name="LaButti K."/>
            <person name="Andreopoulos B."/>
            <person name="Lipzen A."/>
            <person name="Chen C."/>
            <person name="Yan M."/>
            <person name="Daum C."/>
            <person name="Ng V."/>
            <person name="Clum A."/>
            <person name="Steindorff A."/>
            <person name="Ohm R.A."/>
            <person name="Martin F."/>
            <person name="Silar P."/>
            <person name="Natvig D.O."/>
            <person name="Lalanne C."/>
            <person name="Gautier V."/>
            <person name="Ament-Velasquez S.L."/>
            <person name="Kruys A."/>
            <person name="Hutchinson M.I."/>
            <person name="Powell A.J."/>
            <person name="Barry K."/>
            <person name="Miller A.N."/>
            <person name="Grigoriev I.V."/>
            <person name="Debuchy R."/>
            <person name="Gladieux P."/>
            <person name="Hiltunen Thoren M."/>
            <person name="Johannesson H."/>
        </authorList>
    </citation>
    <scope>NUCLEOTIDE SEQUENCE</scope>
    <source>
        <strain evidence="2">CBS 314.62</strain>
    </source>
</reference>
<dbReference type="Proteomes" id="UP001270362">
    <property type="component" value="Unassembled WGS sequence"/>
</dbReference>
<dbReference type="EMBL" id="JAULSO010000004">
    <property type="protein sequence ID" value="KAK3683640.1"/>
    <property type="molecule type" value="Genomic_DNA"/>
</dbReference>
<accession>A0AAE0X2P1</accession>
<evidence type="ECO:0000313" key="2">
    <source>
        <dbReference type="EMBL" id="KAK3683640.1"/>
    </source>
</evidence>
<evidence type="ECO:0000313" key="3">
    <source>
        <dbReference type="Proteomes" id="UP001270362"/>
    </source>
</evidence>
<gene>
    <name evidence="2" type="ORF">B0T22DRAFT_443659</name>
</gene>
<organism evidence="2 3">
    <name type="scientific">Podospora appendiculata</name>
    <dbReference type="NCBI Taxonomy" id="314037"/>
    <lineage>
        <taxon>Eukaryota</taxon>
        <taxon>Fungi</taxon>
        <taxon>Dikarya</taxon>
        <taxon>Ascomycota</taxon>
        <taxon>Pezizomycotina</taxon>
        <taxon>Sordariomycetes</taxon>
        <taxon>Sordariomycetidae</taxon>
        <taxon>Sordariales</taxon>
        <taxon>Podosporaceae</taxon>
        <taxon>Podospora</taxon>
    </lineage>
</organism>
<keyword evidence="3" id="KW-1185">Reference proteome</keyword>
<evidence type="ECO:0000256" key="1">
    <source>
        <dbReference type="SAM" id="MobiDB-lite"/>
    </source>
</evidence>
<name>A0AAE0X2P1_9PEZI</name>
<feature type="compositionally biased region" description="Basic and acidic residues" evidence="1">
    <location>
        <begin position="97"/>
        <end position="110"/>
    </location>
</feature>
<protein>
    <submittedName>
        <fullName evidence="2">Uncharacterized protein</fullName>
    </submittedName>
</protein>
<reference evidence="2" key="2">
    <citation type="submission" date="2023-06" db="EMBL/GenBank/DDBJ databases">
        <authorList>
            <consortium name="Lawrence Berkeley National Laboratory"/>
            <person name="Haridas S."/>
            <person name="Hensen N."/>
            <person name="Bonometti L."/>
            <person name="Westerberg I."/>
            <person name="Brannstrom I.O."/>
            <person name="Guillou S."/>
            <person name="Cros-Aarteil S."/>
            <person name="Calhoun S."/>
            <person name="Kuo A."/>
            <person name="Mondo S."/>
            <person name="Pangilinan J."/>
            <person name="Riley R."/>
            <person name="Labutti K."/>
            <person name="Andreopoulos B."/>
            <person name="Lipzen A."/>
            <person name="Chen C."/>
            <person name="Yanf M."/>
            <person name="Daum C."/>
            <person name="Ng V."/>
            <person name="Clum A."/>
            <person name="Steindorff A."/>
            <person name="Ohm R."/>
            <person name="Martin F."/>
            <person name="Silar P."/>
            <person name="Natvig D."/>
            <person name="Lalanne C."/>
            <person name="Gautier V."/>
            <person name="Ament-Velasquez S.L."/>
            <person name="Kruys A."/>
            <person name="Hutchinson M.I."/>
            <person name="Powell A.J."/>
            <person name="Barry K."/>
            <person name="Miller A.N."/>
            <person name="Grigoriev I.V."/>
            <person name="Debuchy R."/>
            <person name="Gladieux P."/>
            <person name="Thoren M.H."/>
            <person name="Johannesson H."/>
        </authorList>
    </citation>
    <scope>NUCLEOTIDE SEQUENCE</scope>
    <source>
        <strain evidence="2">CBS 314.62</strain>
    </source>
</reference>
<feature type="region of interest" description="Disordered" evidence="1">
    <location>
        <begin position="94"/>
        <end position="136"/>
    </location>
</feature>
<proteinExistence type="predicted"/>
<comment type="caution">
    <text evidence="2">The sequence shown here is derived from an EMBL/GenBank/DDBJ whole genome shotgun (WGS) entry which is preliminary data.</text>
</comment>